<dbReference type="Gene3D" id="2.30.30.490">
    <property type="match status" value="2"/>
</dbReference>
<name>A0A915P0X3_9BILA</name>
<feature type="region of interest" description="Disordered" evidence="1">
    <location>
        <begin position="1"/>
        <end position="87"/>
    </location>
</feature>
<feature type="compositionally biased region" description="Polar residues" evidence="1">
    <location>
        <begin position="1"/>
        <end position="29"/>
    </location>
</feature>
<dbReference type="AlphaFoldDB" id="A0A915P0X3"/>
<keyword evidence="2" id="KW-1185">Reference proteome</keyword>
<sequence>MTSGGKAPVTSTPEQQQKTNDGNTKSPKTNENNEEENISENATILTTKTEETEKEEEKEEGSEESELKQNENPQQKQKNHLRPDEYNDGLWDAEPFYYCTNGPTTTRGYVPSDDQSGAGKRQKRGLIYKKRENVTGGAANEYECFQSHEGIVYRHGDHVFVESCREDPFLVGSIKKRDQLLVKLLRYYRPNDVPELSFSLVTQARIEGLWDAEPFYYCTNGPTTARGYVPSDDQSGAGKRQKRGLIYKKRENVTGGAANEYECFQSHEGIVYRHGDHVFVESCREDPFLVGSIKKRDQLLVKLLRYYRPNDVPELSYSLVTQARIEGKNNKYFQFVYDKVSKLE</sequence>
<proteinExistence type="predicted"/>
<reference evidence="3" key="1">
    <citation type="submission" date="2022-11" db="UniProtKB">
        <authorList>
            <consortium name="WormBaseParasite"/>
        </authorList>
    </citation>
    <scope>IDENTIFICATION</scope>
</reference>
<evidence type="ECO:0000256" key="1">
    <source>
        <dbReference type="SAM" id="MobiDB-lite"/>
    </source>
</evidence>
<organism evidence="2 3">
    <name type="scientific">Meloidogyne floridensis</name>
    <dbReference type="NCBI Taxonomy" id="298350"/>
    <lineage>
        <taxon>Eukaryota</taxon>
        <taxon>Metazoa</taxon>
        <taxon>Ecdysozoa</taxon>
        <taxon>Nematoda</taxon>
        <taxon>Chromadorea</taxon>
        <taxon>Rhabditida</taxon>
        <taxon>Tylenchina</taxon>
        <taxon>Tylenchomorpha</taxon>
        <taxon>Tylenchoidea</taxon>
        <taxon>Meloidogynidae</taxon>
        <taxon>Meloidogyninae</taxon>
        <taxon>Meloidogyne</taxon>
    </lineage>
</organism>
<protein>
    <submittedName>
        <fullName evidence="3">BAH domain-containing protein</fullName>
    </submittedName>
</protein>
<feature type="compositionally biased region" description="Acidic residues" evidence="1">
    <location>
        <begin position="52"/>
        <end position="64"/>
    </location>
</feature>
<dbReference type="Proteomes" id="UP000887560">
    <property type="component" value="Unplaced"/>
</dbReference>
<evidence type="ECO:0000313" key="3">
    <source>
        <dbReference type="WBParaSite" id="scf7180000422375.g8847"/>
    </source>
</evidence>
<dbReference type="WBParaSite" id="scf7180000422375.g8847">
    <property type="protein sequence ID" value="scf7180000422375.g8847"/>
    <property type="gene ID" value="scf7180000422375.g8847"/>
</dbReference>
<accession>A0A915P0X3</accession>
<evidence type="ECO:0000313" key="2">
    <source>
        <dbReference type="Proteomes" id="UP000887560"/>
    </source>
</evidence>
<dbReference type="InterPro" id="IPR043151">
    <property type="entry name" value="BAH_sf"/>
</dbReference>